<keyword evidence="5" id="KW-1185">Reference proteome</keyword>
<sequence length="167" mass="18734">MIKKTFVLCIVIVSLSLSAGCSEEVLSMDEEVTMKDWSFAIDKDSDSNPVNGTEIIKIRKSSDFAQFSSGGAHFIVISLKLINKGNSPIEIDGSLFELIDGIGNEYEFYKPKESIKSLKINPSLHKSINLIYEVPNDIEQDISIRYDNSNKQLLIGEYHIFGDDTMF</sequence>
<accession>A0ABT9IWC5</accession>
<protein>
    <submittedName>
        <fullName evidence="4">DUF4352 domain-containing protein</fullName>
    </submittedName>
</protein>
<proteinExistence type="predicted"/>
<dbReference type="Pfam" id="PF11611">
    <property type="entry name" value="DUF4352"/>
    <property type="match status" value="1"/>
</dbReference>
<organism evidence="4 5">
    <name type="scientific">Chengkuizengella axinellae</name>
    <dbReference type="NCBI Taxonomy" id="3064388"/>
    <lineage>
        <taxon>Bacteria</taxon>
        <taxon>Bacillati</taxon>
        <taxon>Bacillota</taxon>
        <taxon>Bacilli</taxon>
        <taxon>Bacillales</taxon>
        <taxon>Paenibacillaceae</taxon>
        <taxon>Chengkuizengella</taxon>
    </lineage>
</organism>
<gene>
    <name evidence="4" type="ORF">Q5Y73_06120</name>
</gene>
<dbReference type="EMBL" id="JAVAMP010000002">
    <property type="protein sequence ID" value="MDP5273671.1"/>
    <property type="molecule type" value="Genomic_DNA"/>
</dbReference>
<evidence type="ECO:0000313" key="5">
    <source>
        <dbReference type="Proteomes" id="UP001231941"/>
    </source>
</evidence>
<evidence type="ECO:0000256" key="1">
    <source>
        <dbReference type="ARBA" id="ARBA00022729"/>
    </source>
</evidence>
<comment type="caution">
    <text evidence="4">The sequence shown here is derived from an EMBL/GenBank/DDBJ whole genome shotgun (WGS) entry which is preliminary data.</text>
</comment>
<dbReference type="InterPro" id="IPR029050">
    <property type="entry name" value="Immunoprotect_excell_Ig-like"/>
</dbReference>
<dbReference type="PROSITE" id="PS51257">
    <property type="entry name" value="PROKAR_LIPOPROTEIN"/>
    <property type="match status" value="1"/>
</dbReference>
<dbReference type="RefSeq" id="WP_305990978.1">
    <property type="nucleotide sequence ID" value="NZ_JAVAMP010000002.1"/>
</dbReference>
<evidence type="ECO:0000256" key="2">
    <source>
        <dbReference type="SAM" id="SignalP"/>
    </source>
</evidence>
<evidence type="ECO:0000313" key="4">
    <source>
        <dbReference type="EMBL" id="MDP5273671.1"/>
    </source>
</evidence>
<dbReference type="InterPro" id="IPR029051">
    <property type="entry name" value="DUF4352"/>
</dbReference>
<feature type="domain" description="DUF4352" evidence="3">
    <location>
        <begin position="58"/>
        <end position="147"/>
    </location>
</feature>
<evidence type="ECO:0000259" key="3">
    <source>
        <dbReference type="Pfam" id="PF11611"/>
    </source>
</evidence>
<keyword evidence="1 2" id="KW-0732">Signal</keyword>
<feature type="signal peptide" evidence="2">
    <location>
        <begin position="1"/>
        <end position="19"/>
    </location>
</feature>
<dbReference type="Proteomes" id="UP001231941">
    <property type="component" value="Unassembled WGS sequence"/>
</dbReference>
<feature type="chain" id="PRO_5045998919" evidence="2">
    <location>
        <begin position="20"/>
        <end position="167"/>
    </location>
</feature>
<name>A0ABT9IWC5_9BACL</name>
<reference evidence="4 5" key="1">
    <citation type="submission" date="2023-08" db="EMBL/GenBank/DDBJ databases">
        <authorList>
            <person name="Park J.-S."/>
        </authorList>
    </citation>
    <scope>NUCLEOTIDE SEQUENCE [LARGE SCALE GENOMIC DNA]</scope>
    <source>
        <strain evidence="4 5">2205SS18-9</strain>
    </source>
</reference>
<dbReference type="Gene3D" id="2.60.40.1240">
    <property type="match status" value="1"/>
</dbReference>